<keyword evidence="10" id="KW-1185">Reference proteome</keyword>
<feature type="region of interest" description="Disordered" evidence="7">
    <location>
        <begin position="457"/>
        <end position="512"/>
    </location>
</feature>
<dbReference type="SMART" id="SM00774">
    <property type="entry name" value="WRKY"/>
    <property type="match status" value="2"/>
</dbReference>
<dbReference type="InterPro" id="IPR036576">
    <property type="entry name" value="WRKY_dom_sf"/>
</dbReference>
<keyword evidence="3" id="KW-0805">Transcription regulation</keyword>
<keyword evidence="4" id="KW-0238">DNA-binding</keyword>
<evidence type="ECO:0000256" key="4">
    <source>
        <dbReference type="ARBA" id="ARBA00023125"/>
    </source>
</evidence>
<keyword evidence="2" id="KW-0677">Repeat</keyword>
<feature type="region of interest" description="Disordered" evidence="7">
    <location>
        <begin position="13"/>
        <end position="72"/>
    </location>
</feature>
<dbReference type="Proteomes" id="UP001371456">
    <property type="component" value="Unassembled WGS sequence"/>
</dbReference>
<dbReference type="Gene3D" id="2.20.25.80">
    <property type="entry name" value="WRKY domain"/>
    <property type="match status" value="2"/>
</dbReference>
<feature type="region of interest" description="Disordered" evidence="7">
    <location>
        <begin position="288"/>
        <end position="329"/>
    </location>
</feature>
<dbReference type="AlphaFoldDB" id="A0AAN8YAV9"/>
<evidence type="ECO:0000256" key="3">
    <source>
        <dbReference type="ARBA" id="ARBA00023015"/>
    </source>
</evidence>
<dbReference type="PANTHER" id="PTHR31221">
    <property type="entry name" value="WRKY TRANSCRIPTION FACTOR PROTEIN 1-RELATED"/>
    <property type="match status" value="1"/>
</dbReference>
<reference evidence="9 10" key="1">
    <citation type="submission" date="2024-02" db="EMBL/GenBank/DDBJ databases">
        <title>de novo genome assembly of Solanum bulbocastanum strain 11H21.</title>
        <authorList>
            <person name="Hosaka A.J."/>
        </authorList>
    </citation>
    <scope>NUCLEOTIDE SEQUENCE [LARGE SCALE GENOMIC DNA]</scope>
    <source>
        <tissue evidence="9">Young leaves</tissue>
    </source>
</reference>
<dbReference type="FunFam" id="2.20.25.80:FF:000001">
    <property type="entry name" value="WRKY transcription factor 33"/>
    <property type="match status" value="1"/>
</dbReference>
<dbReference type="PANTHER" id="PTHR31221:SF317">
    <property type="entry name" value="WRKY TRANSCRIPTION FACTOR 2 ISOFORM X1-RELATED"/>
    <property type="match status" value="1"/>
</dbReference>
<dbReference type="GO" id="GO:0005634">
    <property type="term" value="C:nucleus"/>
    <property type="evidence" value="ECO:0007669"/>
    <property type="project" value="UniProtKB-SubCell"/>
</dbReference>
<comment type="caution">
    <text evidence="9">The sequence shown here is derived from an EMBL/GenBank/DDBJ whole genome shotgun (WGS) entry which is preliminary data.</text>
</comment>
<dbReference type="InterPro" id="IPR003657">
    <property type="entry name" value="WRKY_dom"/>
</dbReference>
<feature type="compositionally biased region" description="Polar residues" evidence="7">
    <location>
        <begin position="35"/>
        <end position="51"/>
    </location>
</feature>
<proteinExistence type="predicted"/>
<keyword evidence="6" id="KW-0539">Nucleus</keyword>
<feature type="compositionally biased region" description="Polar residues" evidence="7">
    <location>
        <begin position="601"/>
        <end position="621"/>
    </location>
</feature>
<feature type="domain" description="WRKY" evidence="8">
    <location>
        <begin position="533"/>
        <end position="598"/>
    </location>
</feature>
<evidence type="ECO:0000259" key="8">
    <source>
        <dbReference type="PROSITE" id="PS50811"/>
    </source>
</evidence>
<keyword evidence="5" id="KW-0804">Transcription</keyword>
<evidence type="ECO:0000313" key="9">
    <source>
        <dbReference type="EMBL" id="KAK6785727.1"/>
    </source>
</evidence>
<evidence type="ECO:0000313" key="10">
    <source>
        <dbReference type="Proteomes" id="UP001371456"/>
    </source>
</evidence>
<dbReference type="GO" id="GO:0003700">
    <property type="term" value="F:DNA-binding transcription factor activity"/>
    <property type="evidence" value="ECO:0007669"/>
    <property type="project" value="InterPro"/>
</dbReference>
<comment type="subcellular location">
    <subcellularLocation>
        <location evidence="1">Nucleus</location>
    </subcellularLocation>
</comment>
<dbReference type="InterPro" id="IPR044810">
    <property type="entry name" value="WRKY_plant"/>
</dbReference>
<feature type="region of interest" description="Disordered" evidence="7">
    <location>
        <begin position="594"/>
        <end position="621"/>
    </location>
</feature>
<organism evidence="9 10">
    <name type="scientific">Solanum bulbocastanum</name>
    <name type="common">Wild potato</name>
    <dbReference type="NCBI Taxonomy" id="147425"/>
    <lineage>
        <taxon>Eukaryota</taxon>
        <taxon>Viridiplantae</taxon>
        <taxon>Streptophyta</taxon>
        <taxon>Embryophyta</taxon>
        <taxon>Tracheophyta</taxon>
        <taxon>Spermatophyta</taxon>
        <taxon>Magnoliopsida</taxon>
        <taxon>eudicotyledons</taxon>
        <taxon>Gunneridae</taxon>
        <taxon>Pentapetalae</taxon>
        <taxon>asterids</taxon>
        <taxon>lamiids</taxon>
        <taxon>Solanales</taxon>
        <taxon>Solanaceae</taxon>
        <taxon>Solanoideae</taxon>
        <taxon>Solaneae</taxon>
        <taxon>Solanum</taxon>
    </lineage>
</organism>
<evidence type="ECO:0000256" key="2">
    <source>
        <dbReference type="ARBA" id="ARBA00022737"/>
    </source>
</evidence>
<gene>
    <name evidence="9" type="ORF">RDI58_019182</name>
</gene>
<dbReference type="FunFam" id="2.20.25.80:FF:000006">
    <property type="entry name" value="WRKY transcription factor"/>
    <property type="match status" value="1"/>
</dbReference>
<dbReference type="EMBL" id="JBANQN010000007">
    <property type="protein sequence ID" value="KAK6785727.1"/>
    <property type="molecule type" value="Genomic_DNA"/>
</dbReference>
<feature type="region of interest" description="Disordered" evidence="7">
    <location>
        <begin position="372"/>
        <end position="433"/>
    </location>
</feature>
<name>A0AAN8YAV9_SOLBU</name>
<evidence type="ECO:0000256" key="5">
    <source>
        <dbReference type="ARBA" id="ARBA00023163"/>
    </source>
</evidence>
<dbReference type="SUPFAM" id="SSF118290">
    <property type="entry name" value="WRKY DNA-binding domain"/>
    <property type="match status" value="2"/>
</dbReference>
<accession>A0AAN8YAV9</accession>
<protein>
    <recommendedName>
        <fullName evidence="8">WRKY domain-containing protein</fullName>
    </recommendedName>
</protein>
<dbReference type="PROSITE" id="PS50811">
    <property type="entry name" value="WRKY"/>
    <property type="match status" value="2"/>
</dbReference>
<sequence>MGGFDDHVAIMGDWMPPSPSPRTFFSSLLGDDVGSRSSFEGTNETSGNLASGPQEHVGNSDGNDGAQAAISEPQPVKLSALSDQKMSSRGGGLLERIAARAGFNAPKLNTESLRPADLMQNQGVRSPYLTIPPGLSPTTLLESPVFLSNSLVQPSPTTGKFLFSSGIENRNSALMMEDTDKRKDNALESINSSSFSFKPVPETAPSLFPGTTSRSWLQVNPSNFSQQGFPNIEVSVHSQNSLVSHCVEATQNPTQNGTLQQSSDFPRFSAEKDAMGNNVTLESRTFQTVGSAVDHSPPLDEPQDEDIDQRGGGDPNVAGAPAEDGYNWRKYGQKQVKGSEYPRSYYKCTHPNCPVKKKVERSPEGHITEIIYKGAHNHPKPPPNRRSALGSTNSLGDLQLDGAEQGASGVNGDLGQGNFQKAPGAGGGFDWRNNNLDATSSANLGSEYCNRSAPFSAQNNTRLESGDAVDVSSTFSNDEDEDDRGTHGSVSQGYDGEGDESESKRRKLETYSADMTGATRAIREPRVVVQTTSEVDILDDGYRWRKYGQKVVKGNPNPRSYYKCTSAGCNVRKHVERASHDLKSVITTYEGKHNHDVPAARNSSHVNSGASNTNPTSVTAPAQNHLHRPEAAQLQNAMARFDRQPSLGSFGLSGRPQLGPNPGFSYGMNQQGGLSSLAMAGFHPNQNKPGGVPMHPYLGQPRPMHDLGFMFPKEEPKVEPMSDPGLNLANGSAVYQQFMNRLPLGPQM</sequence>
<evidence type="ECO:0000256" key="6">
    <source>
        <dbReference type="ARBA" id="ARBA00023242"/>
    </source>
</evidence>
<feature type="domain" description="WRKY" evidence="8">
    <location>
        <begin position="317"/>
        <end position="381"/>
    </location>
</feature>
<evidence type="ECO:0000256" key="1">
    <source>
        <dbReference type="ARBA" id="ARBA00004123"/>
    </source>
</evidence>
<evidence type="ECO:0000256" key="7">
    <source>
        <dbReference type="SAM" id="MobiDB-lite"/>
    </source>
</evidence>
<dbReference type="Pfam" id="PF03106">
    <property type="entry name" value="WRKY"/>
    <property type="match status" value="2"/>
</dbReference>
<dbReference type="GO" id="GO:0043565">
    <property type="term" value="F:sequence-specific DNA binding"/>
    <property type="evidence" value="ECO:0007669"/>
    <property type="project" value="InterPro"/>
</dbReference>